<proteinExistence type="predicted"/>
<evidence type="ECO:0000313" key="1">
    <source>
        <dbReference type="EMBL" id="GAH48368.1"/>
    </source>
</evidence>
<name>X1HSW2_9ZZZZ</name>
<sequence length="82" mass="9648">MTLKEEGHHIEICYLNRGRIKEVLMKEYPSFSLTKIGQYSKTKIGKIRMSLEKTLLFLIYLKKQEPDFVVAESTNLISKHNF</sequence>
<comment type="caution">
    <text evidence="1">The sequence shown here is derived from an EMBL/GenBank/DDBJ whole genome shotgun (WGS) entry which is preliminary data.</text>
</comment>
<dbReference type="AlphaFoldDB" id="X1HSW2"/>
<organism evidence="1">
    <name type="scientific">marine sediment metagenome</name>
    <dbReference type="NCBI Taxonomy" id="412755"/>
    <lineage>
        <taxon>unclassified sequences</taxon>
        <taxon>metagenomes</taxon>
        <taxon>ecological metagenomes</taxon>
    </lineage>
</organism>
<reference evidence="1" key="1">
    <citation type="journal article" date="2014" name="Front. Microbiol.">
        <title>High frequency of phylogenetically diverse reductive dehalogenase-homologous genes in deep subseafloor sedimentary metagenomes.</title>
        <authorList>
            <person name="Kawai M."/>
            <person name="Futagami T."/>
            <person name="Toyoda A."/>
            <person name="Takaki Y."/>
            <person name="Nishi S."/>
            <person name="Hori S."/>
            <person name="Arai W."/>
            <person name="Tsubouchi T."/>
            <person name="Morono Y."/>
            <person name="Uchiyama I."/>
            <person name="Ito T."/>
            <person name="Fujiyama A."/>
            <person name="Inagaki F."/>
            <person name="Takami H."/>
        </authorList>
    </citation>
    <scope>NUCLEOTIDE SEQUENCE</scope>
    <source>
        <strain evidence="1">Expedition CK06-06</strain>
    </source>
</reference>
<evidence type="ECO:0008006" key="2">
    <source>
        <dbReference type="Google" id="ProtNLM"/>
    </source>
</evidence>
<protein>
    <recommendedName>
        <fullName evidence="2">Glycosyltransferase subfamily 4-like N-terminal domain-containing protein</fullName>
    </recommendedName>
</protein>
<dbReference type="EMBL" id="BARU01022978">
    <property type="protein sequence ID" value="GAH48368.1"/>
    <property type="molecule type" value="Genomic_DNA"/>
</dbReference>
<gene>
    <name evidence="1" type="ORF">S03H2_37338</name>
</gene>
<accession>X1HSW2</accession>